<organism evidence="3 4">
    <name type="scientific">Thiohalomonas denitrificans</name>
    <dbReference type="NCBI Taxonomy" id="415747"/>
    <lineage>
        <taxon>Bacteria</taxon>
        <taxon>Pseudomonadati</taxon>
        <taxon>Pseudomonadota</taxon>
        <taxon>Gammaproteobacteria</taxon>
        <taxon>Thiohalomonadales</taxon>
        <taxon>Thiohalomonadaceae</taxon>
        <taxon>Thiohalomonas</taxon>
    </lineage>
</organism>
<dbReference type="InterPro" id="IPR023155">
    <property type="entry name" value="Cyt_c-552/4"/>
</dbReference>
<reference evidence="3 4" key="1">
    <citation type="submission" date="2016-10" db="EMBL/GenBank/DDBJ databases">
        <authorList>
            <person name="de Groot N.N."/>
        </authorList>
    </citation>
    <scope>NUCLEOTIDE SEQUENCE [LARGE SCALE GENOMIC DNA]</scope>
    <source>
        <strain evidence="3 4">HLD2</strain>
    </source>
</reference>
<dbReference type="InterPro" id="IPR051829">
    <property type="entry name" value="Multiheme_Cytochr_ET"/>
</dbReference>
<name>A0A1G5Q9F8_9GAMM</name>
<keyword evidence="4" id="KW-1185">Reference proteome</keyword>
<sequence>MKRYLISAIALLAVTIAGGWFWTTSAEDSVEIFLDQHWAHPIAPQGTPPAGFSPLEASLGAEACAQCHPDQHRDWRQSLHRKALSPGIRWQLRLMDQEAANECLRCHAPLAEQKALLAREHGWPNAPAGDLPEYVPLDLGHQGVMCSSCHLRDHQRFGPPPRGATREPAHDGFEVRAAYQDSRFCATCHQFPEDGPRLNGKLREDTLAQWQASPWAGEKTCQQCHMPDRRHEFRGIHDPEMVRRAVELMLEVVEGDDQGLMVEASLGNVGAGHHFPTYMVPKVYLQLSLVGPQRQRRPLAERIIGWQVDTAITKELADTRLPAGEWLKVRQPLASPPGEGWVVEATLTVAPAEHYERTYIDMLKQADKMDAETLRLLRQALTEARATRFEALRLRQPVPGGAS</sequence>
<dbReference type="PANTHER" id="PTHR35038:SF8">
    <property type="entry name" value="C-TYPE POLYHEME CYTOCHROME OMCC"/>
    <property type="match status" value="1"/>
</dbReference>
<evidence type="ECO:0000313" key="4">
    <source>
        <dbReference type="Proteomes" id="UP000199648"/>
    </source>
</evidence>
<dbReference type="InterPro" id="IPR036280">
    <property type="entry name" value="Multihaem_cyt_sf"/>
</dbReference>
<dbReference type="AlphaFoldDB" id="A0A1G5Q9F8"/>
<dbReference type="RefSeq" id="WP_092995006.1">
    <property type="nucleotide sequence ID" value="NZ_FMWD01000004.1"/>
</dbReference>
<dbReference type="PANTHER" id="PTHR35038">
    <property type="entry name" value="DISSIMILATORY SULFITE REDUCTASE SIRA"/>
    <property type="match status" value="1"/>
</dbReference>
<dbReference type="Gene3D" id="1.10.1130.10">
    <property type="entry name" value="Flavocytochrome C3, Chain A"/>
    <property type="match status" value="1"/>
</dbReference>
<feature type="domain" description="Cytochrome c-552/4" evidence="2">
    <location>
        <begin position="63"/>
        <end position="116"/>
    </location>
</feature>
<protein>
    <submittedName>
        <fullName evidence="3">Cytochrome c554 and c-prime</fullName>
    </submittedName>
</protein>
<dbReference type="EMBL" id="FMWD01000004">
    <property type="protein sequence ID" value="SCZ58011.1"/>
    <property type="molecule type" value="Genomic_DNA"/>
</dbReference>
<evidence type="ECO:0000259" key="2">
    <source>
        <dbReference type="Pfam" id="PF13435"/>
    </source>
</evidence>
<evidence type="ECO:0000313" key="3">
    <source>
        <dbReference type="EMBL" id="SCZ58011.1"/>
    </source>
</evidence>
<evidence type="ECO:0000256" key="1">
    <source>
        <dbReference type="ARBA" id="ARBA00022729"/>
    </source>
</evidence>
<dbReference type="Pfam" id="PF13435">
    <property type="entry name" value="Cytochrome_C554"/>
    <property type="match status" value="1"/>
</dbReference>
<accession>A0A1G5Q9F8</accession>
<dbReference type="Proteomes" id="UP000199648">
    <property type="component" value="Unassembled WGS sequence"/>
</dbReference>
<gene>
    <name evidence="3" type="ORF">SAMN03097708_01576</name>
</gene>
<dbReference type="SUPFAM" id="SSF48695">
    <property type="entry name" value="Multiheme cytochromes"/>
    <property type="match status" value="1"/>
</dbReference>
<dbReference type="STRING" id="415747.SAMN03097708_01576"/>
<keyword evidence="1" id="KW-0732">Signal</keyword>
<proteinExistence type="predicted"/>
<dbReference type="OrthoDB" id="9814800at2"/>